<evidence type="ECO:0000313" key="1">
    <source>
        <dbReference type="EMBL" id="ESU80354.1"/>
    </source>
</evidence>
<protein>
    <submittedName>
        <fullName evidence="1">Uncharacterized protein</fullName>
    </submittedName>
</protein>
<sequence length="39" mass="4662">MNDCPRHYTQKKAAYRSVLPDLTKKRQRKLAVFCFWCTG</sequence>
<dbReference type="AlphaFoldDB" id="A0A090NJL5"/>
<reference evidence="1 2" key="1">
    <citation type="submission" date="2013-10" db="EMBL/GenBank/DDBJ databases">
        <title>Draft genomes and the virulence plasmids of Sd1617 vaccine constructs: WRSd3 and WRSd5.</title>
        <authorList>
            <person name="Aksomboon Vongsawan A."/>
            <person name="Venkatesan M.M."/>
            <person name="Vaisvil B."/>
            <person name="Emel G."/>
            <person name="Kepatral V."/>
            <person name="Sethabutr O."/>
            <person name="Serichantalergs O."/>
            <person name="Mason C."/>
        </authorList>
    </citation>
    <scope>NUCLEOTIDE SEQUENCE [LARGE SCALE GENOMIC DNA]</scope>
    <source>
        <strain evidence="1 2">WRSd3</strain>
    </source>
</reference>
<organism evidence="1 2">
    <name type="scientific">Shigella dysenteriae WRSd3</name>
    <dbReference type="NCBI Taxonomy" id="1401327"/>
    <lineage>
        <taxon>Bacteria</taxon>
        <taxon>Pseudomonadati</taxon>
        <taxon>Pseudomonadota</taxon>
        <taxon>Gammaproteobacteria</taxon>
        <taxon>Enterobacterales</taxon>
        <taxon>Enterobacteriaceae</taxon>
        <taxon>Shigella</taxon>
    </lineage>
</organism>
<proteinExistence type="predicted"/>
<dbReference type="Proteomes" id="UP000017944">
    <property type="component" value="Unassembled WGS sequence"/>
</dbReference>
<dbReference type="EMBL" id="AXUT01000104">
    <property type="protein sequence ID" value="ESU80354.1"/>
    <property type="molecule type" value="Genomic_DNA"/>
</dbReference>
<gene>
    <name evidence="1" type="ORF">WRSd3_01511</name>
</gene>
<name>A0A090NJL5_SHIDY</name>
<evidence type="ECO:0000313" key="2">
    <source>
        <dbReference type="Proteomes" id="UP000017944"/>
    </source>
</evidence>
<comment type="caution">
    <text evidence="1">The sequence shown here is derived from an EMBL/GenBank/DDBJ whole genome shotgun (WGS) entry which is preliminary data.</text>
</comment>
<accession>A0A090NJL5</accession>